<comment type="caution">
    <text evidence="1">The sequence shown here is derived from an EMBL/GenBank/DDBJ whole genome shotgun (WGS) entry which is preliminary data.</text>
</comment>
<name>A0ACB8QQG3_9AGAM</name>
<reference evidence="1" key="2">
    <citation type="journal article" date="2022" name="New Phytol.">
        <title>Evolutionary transition to the ectomycorrhizal habit in the genomes of a hyperdiverse lineage of mushroom-forming fungi.</title>
        <authorList>
            <person name="Looney B."/>
            <person name="Miyauchi S."/>
            <person name="Morin E."/>
            <person name="Drula E."/>
            <person name="Courty P.E."/>
            <person name="Kohler A."/>
            <person name="Kuo A."/>
            <person name="LaButti K."/>
            <person name="Pangilinan J."/>
            <person name="Lipzen A."/>
            <person name="Riley R."/>
            <person name="Andreopoulos W."/>
            <person name="He G."/>
            <person name="Johnson J."/>
            <person name="Nolan M."/>
            <person name="Tritt A."/>
            <person name="Barry K.W."/>
            <person name="Grigoriev I.V."/>
            <person name="Nagy L.G."/>
            <person name="Hibbett D."/>
            <person name="Henrissat B."/>
            <person name="Matheny P.B."/>
            <person name="Labbe J."/>
            <person name="Martin F.M."/>
        </authorList>
    </citation>
    <scope>NUCLEOTIDE SEQUENCE</scope>
    <source>
        <strain evidence="1">EC-137</strain>
    </source>
</reference>
<proteinExistence type="predicted"/>
<protein>
    <submittedName>
        <fullName evidence="1">WD40-repeat-containing domain protein</fullName>
    </submittedName>
</protein>
<reference evidence="1" key="1">
    <citation type="submission" date="2021-02" db="EMBL/GenBank/DDBJ databases">
        <authorList>
            <consortium name="DOE Joint Genome Institute"/>
            <person name="Ahrendt S."/>
            <person name="Looney B.P."/>
            <person name="Miyauchi S."/>
            <person name="Morin E."/>
            <person name="Drula E."/>
            <person name="Courty P.E."/>
            <person name="Chicoki N."/>
            <person name="Fauchery L."/>
            <person name="Kohler A."/>
            <person name="Kuo A."/>
            <person name="Labutti K."/>
            <person name="Pangilinan J."/>
            <person name="Lipzen A."/>
            <person name="Riley R."/>
            <person name="Andreopoulos W."/>
            <person name="He G."/>
            <person name="Johnson J."/>
            <person name="Barry K.W."/>
            <person name="Grigoriev I.V."/>
            <person name="Nagy L."/>
            <person name="Hibbett D."/>
            <person name="Henrissat B."/>
            <person name="Matheny P.B."/>
            <person name="Labbe J."/>
            <person name="Martin F."/>
        </authorList>
    </citation>
    <scope>NUCLEOTIDE SEQUENCE</scope>
    <source>
        <strain evidence="1">EC-137</strain>
    </source>
</reference>
<evidence type="ECO:0000313" key="1">
    <source>
        <dbReference type="EMBL" id="KAI0033902.1"/>
    </source>
</evidence>
<evidence type="ECO:0000313" key="2">
    <source>
        <dbReference type="Proteomes" id="UP000814128"/>
    </source>
</evidence>
<dbReference type="Proteomes" id="UP000814128">
    <property type="component" value="Unassembled WGS sequence"/>
</dbReference>
<gene>
    <name evidence="1" type="ORF">K488DRAFT_84451</name>
</gene>
<sequence length="555" mass="59385">MASESFPHTHLFPGATTTVVISGPHIQVLSSPTGALLRSTAADDFDPACREAVLGSGPVRCAAVDAEFVHLVTVGDDKRMKLWKLDRLEVLSERELPKKPMQVLFTRDGQTVLVADKFGDVFSYPLHPVPNPVGATTDNASEEQTERDLSAPHENASGGSLVLGHTSLLTSCLLTPSEKYIVTADRDEHIRVSWYPLGYCIESYCLGHKKLLPSRSFVSAIHIPSFAPDTLLSGGGDPAIYRWDWLTGRPVGQLPILEVVRPFIKIFSKKRKRGEDDEDGEEDGEGRPKAKKLHGRRGRANKQSGVEGGGDVEMEEGDVGRAETPTAQAGASTSPVPTSDSPTEPPEPTLALKRILTLDVDGKRTILFSAVGATAIFVCPYESSDACAITFRDFGRPVLDIVAAQGDGQVWVLLDAHWTDPVGSGPAGSLVQAVKLVRIMPETVTEVDPSASPLLRLLNSQCLIEASDSARAALDLYADLTALPKNVDVAHDPMVRTDKKNAKEAGKRRTRELLQAAQNGSAAASDQAVVGEAAKDSAGANAAPESKKQRSEGDA</sequence>
<accession>A0ACB8QQG3</accession>
<dbReference type="EMBL" id="MU273509">
    <property type="protein sequence ID" value="KAI0033902.1"/>
    <property type="molecule type" value="Genomic_DNA"/>
</dbReference>
<keyword evidence="2" id="KW-1185">Reference proteome</keyword>
<organism evidence="1 2">
    <name type="scientific">Vararia minispora EC-137</name>
    <dbReference type="NCBI Taxonomy" id="1314806"/>
    <lineage>
        <taxon>Eukaryota</taxon>
        <taxon>Fungi</taxon>
        <taxon>Dikarya</taxon>
        <taxon>Basidiomycota</taxon>
        <taxon>Agaricomycotina</taxon>
        <taxon>Agaricomycetes</taxon>
        <taxon>Russulales</taxon>
        <taxon>Lachnocladiaceae</taxon>
        <taxon>Vararia</taxon>
    </lineage>
</organism>